<reference evidence="3 4" key="1">
    <citation type="submission" date="2023-09" db="EMBL/GenBank/DDBJ databases">
        <title>Novel taxa isolated from Blanes Bay.</title>
        <authorList>
            <person name="Rey-Velasco X."/>
            <person name="Lucena T."/>
        </authorList>
    </citation>
    <scope>NUCLEOTIDE SEQUENCE [LARGE SCALE GENOMIC DNA]</scope>
    <source>
        <strain evidence="3 4">S356</strain>
    </source>
</reference>
<comment type="caution">
    <text evidence="3">The sequence shown here is derived from an EMBL/GenBank/DDBJ whole genome shotgun (WGS) entry which is preliminary data.</text>
</comment>
<protein>
    <submittedName>
        <fullName evidence="3">Histidine kinase</fullName>
    </submittedName>
</protein>
<dbReference type="PANTHER" id="PTHR34220">
    <property type="entry name" value="SENSOR HISTIDINE KINASE YPDA"/>
    <property type="match status" value="1"/>
</dbReference>
<keyword evidence="1" id="KW-0472">Membrane</keyword>
<dbReference type="InterPro" id="IPR010559">
    <property type="entry name" value="Sig_transdc_His_kin_internal"/>
</dbReference>
<dbReference type="InterPro" id="IPR050640">
    <property type="entry name" value="Bact_2-comp_sensor_kinase"/>
</dbReference>
<keyword evidence="1" id="KW-1133">Transmembrane helix</keyword>
<organism evidence="3 4">
    <name type="scientific">Asprobacillus argus</name>
    <dbReference type="NCBI Taxonomy" id="3076534"/>
    <lineage>
        <taxon>Bacteria</taxon>
        <taxon>Pseudomonadati</taxon>
        <taxon>Bacteroidota</taxon>
        <taxon>Flavobacteriia</taxon>
        <taxon>Flavobacteriales</taxon>
        <taxon>Flavobacteriaceae</taxon>
        <taxon>Asprobacillus</taxon>
    </lineage>
</organism>
<feature type="transmembrane region" description="Helical" evidence="1">
    <location>
        <begin position="109"/>
        <end position="127"/>
    </location>
</feature>
<dbReference type="PANTHER" id="PTHR34220:SF7">
    <property type="entry name" value="SENSOR HISTIDINE KINASE YPDA"/>
    <property type="match status" value="1"/>
</dbReference>
<feature type="transmembrane region" description="Helical" evidence="1">
    <location>
        <begin position="147"/>
        <end position="174"/>
    </location>
</feature>
<evidence type="ECO:0000313" key="3">
    <source>
        <dbReference type="EMBL" id="MDT7831437.1"/>
    </source>
</evidence>
<dbReference type="Pfam" id="PF06580">
    <property type="entry name" value="His_kinase"/>
    <property type="match status" value="1"/>
</dbReference>
<name>A0ABU3LD10_9FLAO</name>
<accession>A0ABU3LD10</accession>
<evidence type="ECO:0000313" key="4">
    <source>
        <dbReference type="Proteomes" id="UP001257277"/>
    </source>
</evidence>
<dbReference type="RefSeq" id="WP_349240682.1">
    <property type="nucleotide sequence ID" value="NZ_JAVTTO010000001.1"/>
</dbReference>
<keyword evidence="3" id="KW-0418">Kinase</keyword>
<gene>
    <name evidence="3" type="ORF">RQM59_03540</name>
</gene>
<evidence type="ECO:0000256" key="1">
    <source>
        <dbReference type="SAM" id="Phobius"/>
    </source>
</evidence>
<feature type="transmembrane region" description="Helical" evidence="1">
    <location>
        <begin position="72"/>
        <end position="97"/>
    </location>
</feature>
<dbReference type="Proteomes" id="UP001257277">
    <property type="component" value="Unassembled WGS sequence"/>
</dbReference>
<keyword evidence="4" id="KW-1185">Reference proteome</keyword>
<proteinExistence type="predicted"/>
<dbReference type="GO" id="GO:0016301">
    <property type="term" value="F:kinase activity"/>
    <property type="evidence" value="ECO:0007669"/>
    <property type="project" value="UniProtKB-KW"/>
</dbReference>
<keyword evidence="3" id="KW-0808">Transferase</keyword>
<dbReference type="EMBL" id="JAVTTO010000001">
    <property type="protein sequence ID" value="MDT7831437.1"/>
    <property type="molecule type" value="Genomic_DNA"/>
</dbReference>
<sequence length="378" mass="44601">MKKLFCRIKAITCPDKVLKTINLPSFATMKWSKELTYNILFGLLLILVGETWDISVEMVFRKSSDVWNEINLGGVLFFLTFNIAYFTVYAINYLVFAPRFLKLNKIPQYIAAFLFMVLCFAAVRFFLEEILSYHLFGANNYNLDRDNIIAIYLMDSAGYTVRPCLFSSLIYLFFRYKEKTQQVHELKVQHQEAQMSMLQSQIGPHFLFNTLNGFYSDLYDKNPEEAKGILKLSQLLRYVTYEAKESFMPLKKEISFIEDYLYFYKKRYEDNFHVELTVDGKIGDEKIPSLILIHFVENVCKHGVLNDLKRPAHIHIKIRESHLEIRTENSKNPSEKYMDKGIGTENIKNRLKVLFQEDFKLEYTEDDTIFRTYLKMPL</sequence>
<keyword evidence="1" id="KW-0812">Transmembrane</keyword>
<feature type="transmembrane region" description="Helical" evidence="1">
    <location>
        <begin position="35"/>
        <end position="52"/>
    </location>
</feature>
<feature type="domain" description="Signal transduction histidine kinase internal region" evidence="2">
    <location>
        <begin position="193"/>
        <end position="272"/>
    </location>
</feature>
<evidence type="ECO:0000259" key="2">
    <source>
        <dbReference type="Pfam" id="PF06580"/>
    </source>
</evidence>